<comment type="caution">
    <text evidence="2">The sequence shown here is derived from an EMBL/GenBank/DDBJ whole genome shotgun (WGS) entry which is preliminary data.</text>
</comment>
<dbReference type="Proteomes" id="UP000289886">
    <property type="component" value="Unassembled WGS sequence"/>
</dbReference>
<organism evidence="2 3">
    <name type="scientific">Acipenser ruthenus</name>
    <name type="common">Sterlet sturgeon</name>
    <dbReference type="NCBI Taxonomy" id="7906"/>
    <lineage>
        <taxon>Eukaryota</taxon>
        <taxon>Metazoa</taxon>
        <taxon>Chordata</taxon>
        <taxon>Craniata</taxon>
        <taxon>Vertebrata</taxon>
        <taxon>Euteleostomi</taxon>
        <taxon>Actinopterygii</taxon>
        <taxon>Chondrostei</taxon>
        <taxon>Acipenseriformes</taxon>
        <taxon>Acipenseridae</taxon>
        <taxon>Acipenser</taxon>
    </lineage>
</organism>
<dbReference type="Gene3D" id="2.120.10.30">
    <property type="entry name" value="TolB, C-terminal domain"/>
    <property type="match status" value="1"/>
</dbReference>
<dbReference type="PROSITE" id="PS51120">
    <property type="entry name" value="LDLRB"/>
    <property type="match status" value="1"/>
</dbReference>
<evidence type="ECO:0000313" key="2">
    <source>
        <dbReference type="EMBL" id="RXM97655.1"/>
    </source>
</evidence>
<dbReference type="SUPFAM" id="SSF63825">
    <property type="entry name" value="YWTD domain"/>
    <property type="match status" value="1"/>
</dbReference>
<dbReference type="GO" id="GO:0042813">
    <property type="term" value="F:Wnt receptor activity"/>
    <property type="evidence" value="ECO:0007669"/>
    <property type="project" value="TreeGrafter"/>
</dbReference>
<dbReference type="InterPro" id="IPR050778">
    <property type="entry name" value="Cueball_EGF_LRP_Nidogen"/>
</dbReference>
<sequence>MRDRIEVAKLDGSQRRVLFDDDLVNPRAIITDSANGHLYWTDWNREAPKIETSYMDGTNRRILVKDDLGLPNGLTYDSHSSQLCWADAGMLVQPWWRGGA</sequence>
<proteinExistence type="predicted"/>
<dbReference type="GO" id="GO:0017147">
    <property type="term" value="F:Wnt-protein binding"/>
    <property type="evidence" value="ECO:0007669"/>
    <property type="project" value="TreeGrafter"/>
</dbReference>
<dbReference type="GO" id="GO:0060070">
    <property type="term" value="P:canonical Wnt signaling pathway"/>
    <property type="evidence" value="ECO:0007669"/>
    <property type="project" value="TreeGrafter"/>
</dbReference>
<dbReference type="EMBL" id="SCEB01000996">
    <property type="protein sequence ID" value="RXM97655.1"/>
    <property type="molecule type" value="Genomic_DNA"/>
</dbReference>
<dbReference type="PANTHER" id="PTHR46513">
    <property type="entry name" value="VITELLOGENIN RECEPTOR-LIKE PROTEIN-RELATED-RELATED"/>
    <property type="match status" value="1"/>
</dbReference>
<evidence type="ECO:0000313" key="3">
    <source>
        <dbReference type="Proteomes" id="UP000289886"/>
    </source>
</evidence>
<name>A0A662YNA0_ACIRT</name>
<accession>A0A662YNA0</accession>
<dbReference type="PANTHER" id="PTHR46513:SF6">
    <property type="entry name" value="NIDOGEN-1"/>
    <property type="match status" value="1"/>
</dbReference>
<feature type="repeat" description="LDL-receptor class B" evidence="1">
    <location>
        <begin position="36"/>
        <end position="80"/>
    </location>
</feature>
<evidence type="ECO:0000256" key="1">
    <source>
        <dbReference type="PROSITE-ProRule" id="PRU00461"/>
    </source>
</evidence>
<dbReference type="SMART" id="SM00135">
    <property type="entry name" value="LY"/>
    <property type="match status" value="2"/>
</dbReference>
<dbReference type="Pfam" id="PF00058">
    <property type="entry name" value="Ldl_recept_b"/>
    <property type="match status" value="2"/>
</dbReference>
<protein>
    <submittedName>
        <fullName evidence="2">Nidogen-1</fullName>
    </submittedName>
</protein>
<reference evidence="2 3" key="1">
    <citation type="submission" date="2019-01" db="EMBL/GenBank/DDBJ databases">
        <title>Draft Genome and Complete Hox-Cluster Characterization of the Sterlet Sturgeon (Acipenser ruthenus).</title>
        <authorList>
            <person name="Wei Q."/>
        </authorList>
    </citation>
    <scope>NUCLEOTIDE SEQUENCE [LARGE SCALE GENOMIC DNA]</scope>
    <source>
        <strain evidence="2">WHYD16114868_AA</strain>
        <tissue evidence="2">Blood</tissue>
    </source>
</reference>
<dbReference type="GO" id="GO:0005886">
    <property type="term" value="C:plasma membrane"/>
    <property type="evidence" value="ECO:0007669"/>
    <property type="project" value="TreeGrafter"/>
</dbReference>
<gene>
    <name evidence="2" type="ORF">EOD39_14157</name>
</gene>
<dbReference type="InterPro" id="IPR000033">
    <property type="entry name" value="LDLR_classB_rpt"/>
</dbReference>
<dbReference type="AlphaFoldDB" id="A0A662YNA0"/>
<dbReference type="InterPro" id="IPR011042">
    <property type="entry name" value="6-blade_b-propeller_TolB-like"/>
</dbReference>
<keyword evidence="3" id="KW-1185">Reference proteome</keyword>